<dbReference type="Gene3D" id="3.60.120.10">
    <property type="entry name" value="Anthranilate synthase"/>
    <property type="match status" value="1"/>
</dbReference>
<evidence type="ECO:0000259" key="1">
    <source>
        <dbReference type="Pfam" id="PF00425"/>
    </source>
</evidence>
<sequence length="437" mass="45577">MISATSCLHTTARDVDLPAGLVDLLPHLNPSGTWIREGEGLIGLGVAAGTTAAGAGRFKELAAYWESLLRSSSPHDASGPVALVSLTFSGESESLSRLLVPEVLIRCAGGHTSLLVTTTHPEPAAQVLERHGLRLGQGGLLQPTGPAPAEAMPECRLRPGVQSERQYLSAIAAGLSAVHAGTVEKLVLARDVVVTASSPLPSGRLLARLATEYPQTWTYCVGGIPTATHTLLGATPEMLVRLRGHELSSRVLAGTIDRARRTADLVHDAKQHREHELAVTSLLEQLRPVAEDLHSPTEPSVLALPNVYHLASDITGKLTADASGRLPTPLQVAEAAHPTAAVCGTPTTTAADLIAHLEGMDRGPYAGPVGWIDAAGNADFGIALRGGVFEGEVSSTGGDTLRIFAGCGVVAGSEPESELAETRIKLKPMLWALGLEL</sequence>
<dbReference type="InterPro" id="IPR019999">
    <property type="entry name" value="Anth_synth_I-like"/>
</dbReference>
<dbReference type="AlphaFoldDB" id="A0A3A4F9Y6"/>
<dbReference type="SUPFAM" id="SSF56322">
    <property type="entry name" value="ADC synthase"/>
    <property type="match status" value="1"/>
</dbReference>
<comment type="caution">
    <text evidence="2">The sequence shown here is derived from an EMBL/GenBank/DDBJ whole genome shotgun (WGS) entry which is preliminary data.</text>
</comment>
<dbReference type="Pfam" id="PF00425">
    <property type="entry name" value="Chorismate_bind"/>
    <property type="match status" value="1"/>
</dbReference>
<gene>
    <name evidence="2" type="ORF">D3250_05670</name>
</gene>
<dbReference type="PANTHER" id="PTHR42839">
    <property type="entry name" value="ISOCHORISMATE SYNTHASE ENTC"/>
    <property type="match status" value="1"/>
</dbReference>
<dbReference type="Proteomes" id="UP000266615">
    <property type="component" value="Unassembled WGS sequence"/>
</dbReference>
<protein>
    <submittedName>
        <fullName evidence="2">Isochorismate synthase</fullName>
    </submittedName>
</protein>
<reference evidence="2 3" key="1">
    <citation type="submission" date="2018-09" db="EMBL/GenBank/DDBJ databases">
        <title>Nesterenkonia natronophila sp. nov., an alkaliphilic actinobacteriume isolated from a soda lake, and emended description of the genus Nesterenkonia.</title>
        <authorList>
            <person name="Menes R.J."/>
            <person name="Iriarte A."/>
        </authorList>
    </citation>
    <scope>NUCLEOTIDE SEQUENCE [LARGE SCALE GENOMIC DNA]</scope>
    <source>
        <strain evidence="2 3">M8</strain>
    </source>
</reference>
<dbReference type="OrthoDB" id="9806579at2"/>
<dbReference type="InterPro" id="IPR005801">
    <property type="entry name" value="ADC_synthase"/>
</dbReference>
<dbReference type="PRINTS" id="PR00095">
    <property type="entry name" value="ANTSNTHASEI"/>
</dbReference>
<dbReference type="PANTHER" id="PTHR42839:SF2">
    <property type="entry name" value="ISOCHORISMATE SYNTHASE ENTC"/>
    <property type="match status" value="1"/>
</dbReference>
<proteinExistence type="predicted"/>
<dbReference type="InterPro" id="IPR015890">
    <property type="entry name" value="Chorismate_C"/>
</dbReference>
<keyword evidence="3" id="KW-1185">Reference proteome</keyword>
<dbReference type="GO" id="GO:0008909">
    <property type="term" value="F:isochorismate synthase activity"/>
    <property type="evidence" value="ECO:0007669"/>
    <property type="project" value="TreeGrafter"/>
</dbReference>
<evidence type="ECO:0000313" key="2">
    <source>
        <dbReference type="EMBL" id="RJN31634.1"/>
    </source>
</evidence>
<evidence type="ECO:0000313" key="3">
    <source>
        <dbReference type="Proteomes" id="UP000266615"/>
    </source>
</evidence>
<dbReference type="RefSeq" id="WP_119902421.1">
    <property type="nucleotide sequence ID" value="NZ_QYZP01000002.1"/>
</dbReference>
<dbReference type="EMBL" id="QYZP01000002">
    <property type="protein sequence ID" value="RJN31634.1"/>
    <property type="molecule type" value="Genomic_DNA"/>
</dbReference>
<feature type="domain" description="Chorismate-utilising enzyme C-terminal" evidence="1">
    <location>
        <begin position="164"/>
        <end position="425"/>
    </location>
</feature>
<accession>A0A3A4F9Y6</accession>
<dbReference type="GO" id="GO:0009697">
    <property type="term" value="P:salicylic acid biosynthetic process"/>
    <property type="evidence" value="ECO:0007669"/>
    <property type="project" value="TreeGrafter"/>
</dbReference>
<name>A0A3A4F9Y6_9MICC</name>
<organism evidence="2 3">
    <name type="scientific">Nesterenkonia natronophila</name>
    <dbReference type="NCBI Taxonomy" id="2174932"/>
    <lineage>
        <taxon>Bacteria</taxon>
        <taxon>Bacillati</taxon>
        <taxon>Actinomycetota</taxon>
        <taxon>Actinomycetes</taxon>
        <taxon>Micrococcales</taxon>
        <taxon>Micrococcaceae</taxon>
        <taxon>Nesterenkonia</taxon>
    </lineage>
</organism>